<gene>
    <name evidence="1" type="ORF">PHYSODRAFT_466606</name>
</gene>
<protein>
    <recommendedName>
        <fullName evidence="3">Reverse transcriptase zinc-binding domain-containing protein</fullName>
    </recommendedName>
</protein>
<keyword evidence="2" id="KW-1185">Reference proteome</keyword>
<dbReference type="AlphaFoldDB" id="G4YHP9"/>
<dbReference type="InParanoid" id="G4YHP9"/>
<proteinExistence type="predicted"/>
<dbReference type="Proteomes" id="UP000002640">
    <property type="component" value="Unassembled WGS sequence"/>
</dbReference>
<dbReference type="KEGG" id="psoj:PHYSODRAFT_466606"/>
<name>G4YHP9_PHYSP</name>
<reference evidence="1 2" key="1">
    <citation type="journal article" date="2006" name="Science">
        <title>Phytophthora genome sequences uncover evolutionary origins and mechanisms of pathogenesis.</title>
        <authorList>
            <person name="Tyler B.M."/>
            <person name="Tripathy S."/>
            <person name="Zhang X."/>
            <person name="Dehal P."/>
            <person name="Jiang R.H."/>
            <person name="Aerts A."/>
            <person name="Arredondo F.D."/>
            <person name="Baxter L."/>
            <person name="Bensasson D."/>
            <person name="Beynon J.L."/>
            <person name="Chapman J."/>
            <person name="Damasceno C.M."/>
            <person name="Dorrance A.E."/>
            <person name="Dou D."/>
            <person name="Dickerman A.W."/>
            <person name="Dubchak I.L."/>
            <person name="Garbelotto M."/>
            <person name="Gijzen M."/>
            <person name="Gordon S.G."/>
            <person name="Govers F."/>
            <person name="Grunwald N.J."/>
            <person name="Huang W."/>
            <person name="Ivors K.L."/>
            <person name="Jones R.W."/>
            <person name="Kamoun S."/>
            <person name="Krampis K."/>
            <person name="Lamour K.H."/>
            <person name="Lee M.K."/>
            <person name="McDonald W.H."/>
            <person name="Medina M."/>
            <person name="Meijer H.J."/>
            <person name="Nordberg E.K."/>
            <person name="Maclean D.J."/>
            <person name="Ospina-Giraldo M.D."/>
            <person name="Morris P.F."/>
            <person name="Phuntumart V."/>
            <person name="Putnam N.H."/>
            <person name="Rash S."/>
            <person name="Rose J.K."/>
            <person name="Sakihama Y."/>
            <person name="Salamov A.A."/>
            <person name="Savidor A."/>
            <person name="Scheuring C.F."/>
            <person name="Smith B.M."/>
            <person name="Sobral B.W."/>
            <person name="Terry A."/>
            <person name="Torto-Alalibo T.A."/>
            <person name="Win J."/>
            <person name="Xu Z."/>
            <person name="Zhang H."/>
            <person name="Grigoriev I.V."/>
            <person name="Rokhsar D.S."/>
            <person name="Boore J.L."/>
        </authorList>
    </citation>
    <scope>NUCLEOTIDE SEQUENCE [LARGE SCALE GENOMIC DNA]</scope>
    <source>
        <strain evidence="1 2">P6497</strain>
    </source>
</reference>
<organism evidence="1 2">
    <name type="scientific">Phytophthora sojae (strain P6497)</name>
    <name type="common">Soybean stem and root rot agent</name>
    <name type="synonym">Phytophthora megasperma f. sp. glycines</name>
    <dbReference type="NCBI Taxonomy" id="1094619"/>
    <lineage>
        <taxon>Eukaryota</taxon>
        <taxon>Sar</taxon>
        <taxon>Stramenopiles</taxon>
        <taxon>Oomycota</taxon>
        <taxon>Peronosporomycetes</taxon>
        <taxon>Peronosporales</taxon>
        <taxon>Peronosporaceae</taxon>
        <taxon>Phytophthora</taxon>
    </lineage>
</organism>
<evidence type="ECO:0000313" key="2">
    <source>
        <dbReference type="Proteomes" id="UP000002640"/>
    </source>
</evidence>
<evidence type="ECO:0000313" key="1">
    <source>
        <dbReference type="EMBL" id="EGZ29367.1"/>
    </source>
</evidence>
<evidence type="ECO:0008006" key="3">
    <source>
        <dbReference type="Google" id="ProtNLM"/>
    </source>
</evidence>
<dbReference type="GeneID" id="20653451"/>
<dbReference type="EMBL" id="JH159151">
    <property type="protein sequence ID" value="EGZ29367.1"/>
    <property type="molecule type" value="Genomic_DNA"/>
</dbReference>
<sequence>MTLLGCPTPLIHSTLSEWNWLQRCVIPVIHEVTLRFFLGDLIVGSRLYFLKSLNPTVQQCVRRSCVAIETVEHCFFSCPALDEVWTTMWRPWSQVFIAKLDWWLLLFPKPRDLRANWRRHQKEVLLWRVHTSIAFHGIWRLRNDIYFHETDANKPNTQSVKATFGRHCQLIFRHSTELGFGKHAVCVTLRRLGFEEPCEEIIPPSPRRIWIPRQ</sequence>
<dbReference type="RefSeq" id="XP_009516642.1">
    <property type="nucleotide sequence ID" value="XM_009518347.1"/>
</dbReference>
<accession>G4YHP9</accession>